<dbReference type="Proteomes" id="UP000053611">
    <property type="component" value="Unassembled WGS sequence"/>
</dbReference>
<feature type="signal peptide" evidence="2">
    <location>
        <begin position="1"/>
        <end position="20"/>
    </location>
</feature>
<evidence type="ECO:0000256" key="2">
    <source>
        <dbReference type="SAM" id="SignalP"/>
    </source>
</evidence>
<evidence type="ECO:0000313" key="4">
    <source>
        <dbReference type="Proteomes" id="UP000053611"/>
    </source>
</evidence>
<gene>
    <name evidence="3" type="ORF">CC85DRAFT_177523</name>
</gene>
<feature type="chain" id="PRO_5005247779" evidence="2">
    <location>
        <begin position="21"/>
        <end position="255"/>
    </location>
</feature>
<keyword evidence="2" id="KW-0732">Signal</keyword>
<name>A0A0J1AWY9_9TREE</name>
<sequence>MTLFRSVSTLSLSAFDTTLAAAGGAPLSKCERSPTPPFRGFVDPFMYTHALTRTRTRAARSPRYRSPASSVSDAPTSPTTPMDQRDGPDYAFEYEADPAYHYNLDNPTSPITRMRDIEHLGKCLERSPSVPKALMDIYMSPPFSPTTAAQRYAAAHRASIDANSGPHPLSASHSRSSSDTWDEVDEDVNDGIVWMGKRDPPTPEYYHRIVTFRRSVGSALDPRAPAPPAPTKKNPPLMKKLVGAWRDRRRRRSTK</sequence>
<protein>
    <submittedName>
        <fullName evidence="3">Uncharacterized protein</fullName>
    </submittedName>
</protein>
<dbReference type="EMBL" id="KQ087248">
    <property type="protein sequence ID" value="KLT39819.1"/>
    <property type="molecule type" value="Genomic_DNA"/>
</dbReference>
<feature type="region of interest" description="Disordered" evidence="1">
    <location>
        <begin position="154"/>
        <end position="183"/>
    </location>
</feature>
<proteinExistence type="predicted"/>
<feature type="compositionally biased region" description="Basic residues" evidence="1">
    <location>
        <begin position="54"/>
        <end position="63"/>
    </location>
</feature>
<dbReference type="GeneID" id="28980351"/>
<dbReference type="AlphaFoldDB" id="A0A0J1AWY9"/>
<dbReference type="RefSeq" id="XP_018276310.1">
    <property type="nucleotide sequence ID" value="XM_018419748.1"/>
</dbReference>
<keyword evidence="4" id="KW-1185">Reference proteome</keyword>
<organism evidence="3 4">
    <name type="scientific">Cutaneotrichosporon oleaginosum</name>
    <dbReference type="NCBI Taxonomy" id="879819"/>
    <lineage>
        <taxon>Eukaryota</taxon>
        <taxon>Fungi</taxon>
        <taxon>Dikarya</taxon>
        <taxon>Basidiomycota</taxon>
        <taxon>Agaricomycotina</taxon>
        <taxon>Tremellomycetes</taxon>
        <taxon>Trichosporonales</taxon>
        <taxon>Trichosporonaceae</taxon>
        <taxon>Cutaneotrichosporon</taxon>
    </lineage>
</organism>
<feature type="compositionally biased region" description="Polar residues" evidence="1">
    <location>
        <begin position="71"/>
        <end position="82"/>
    </location>
</feature>
<evidence type="ECO:0000256" key="1">
    <source>
        <dbReference type="SAM" id="MobiDB-lite"/>
    </source>
</evidence>
<feature type="region of interest" description="Disordered" evidence="1">
    <location>
        <begin position="216"/>
        <end position="255"/>
    </location>
</feature>
<accession>A0A0J1AWY9</accession>
<evidence type="ECO:0000313" key="3">
    <source>
        <dbReference type="EMBL" id="KLT39819.1"/>
    </source>
</evidence>
<reference evidence="3 4" key="1">
    <citation type="submission" date="2015-03" db="EMBL/GenBank/DDBJ databases">
        <title>Genomics and transcriptomics of the oil-accumulating basidiomycete yeast T. oleaginosus allow insights into substrate utilization and the diverse evolutionary trajectories of mating systems in fungi.</title>
        <authorList>
            <consortium name="DOE Joint Genome Institute"/>
            <person name="Kourist R."/>
            <person name="Kracht O."/>
            <person name="Bracharz F."/>
            <person name="Lipzen A."/>
            <person name="Nolan M."/>
            <person name="Ohm R."/>
            <person name="Grigoriev I."/>
            <person name="Sun S."/>
            <person name="Heitman J."/>
            <person name="Bruck T."/>
            <person name="Nowrousian M."/>
        </authorList>
    </citation>
    <scope>NUCLEOTIDE SEQUENCE [LARGE SCALE GENOMIC DNA]</scope>
    <source>
        <strain evidence="3 4">IBC0246</strain>
    </source>
</reference>
<feature type="region of interest" description="Disordered" evidence="1">
    <location>
        <begin position="54"/>
        <end position="90"/>
    </location>
</feature>